<protein>
    <submittedName>
        <fullName evidence="2">GNAT superfamily N-acetyltransferase</fullName>
    </submittedName>
</protein>
<evidence type="ECO:0000313" key="3">
    <source>
        <dbReference type="Proteomes" id="UP000557307"/>
    </source>
</evidence>
<dbReference type="AlphaFoldDB" id="A0A840TS22"/>
<dbReference type="RefSeq" id="WP_184174307.1">
    <property type="nucleotide sequence ID" value="NZ_JACHGF010000003.1"/>
</dbReference>
<dbReference type="InterPro" id="IPR016181">
    <property type="entry name" value="Acyl_CoA_acyltransferase"/>
</dbReference>
<sequence>MIEITEAELSQLPLVQDIAHRTWPSTFGHILSGEQIAYMLDWMYSPSALERQAQEKGHVFLLARDTDTGQWVGYASYEVHYQAQPRTKLHKIYLLPNQQGKGVGRALLEHVEKAARTHGDQYLALNVNRHNRAVQFYERVGFRQVGQETIDIGQGFVMDDYVMEKALE</sequence>
<reference evidence="2 3" key="1">
    <citation type="submission" date="2020-08" db="EMBL/GenBank/DDBJ databases">
        <title>Genomic Encyclopedia of Type Strains, Phase IV (KMG-IV): sequencing the most valuable type-strain genomes for metagenomic binning, comparative biology and taxonomic classification.</title>
        <authorList>
            <person name="Goeker M."/>
        </authorList>
    </citation>
    <scope>NUCLEOTIDE SEQUENCE [LARGE SCALE GENOMIC DNA]</scope>
    <source>
        <strain evidence="2 3">DSM 105074</strain>
    </source>
</reference>
<feature type="domain" description="N-acetyltransferase" evidence="1">
    <location>
        <begin position="2"/>
        <end position="168"/>
    </location>
</feature>
<proteinExistence type="predicted"/>
<dbReference type="InterPro" id="IPR050276">
    <property type="entry name" value="MshD_Acetyltransferase"/>
</dbReference>
<organism evidence="2 3">
    <name type="scientific">Rhabdobacter roseus</name>
    <dbReference type="NCBI Taxonomy" id="1655419"/>
    <lineage>
        <taxon>Bacteria</taxon>
        <taxon>Pseudomonadati</taxon>
        <taxon>Bacteroidota</taxon>
        <taxon>Cytophagia</taxon>
        <taxon>Cytophagales</taxon>
        <taxon>Cytophagaceae</taxon>
        <taxon>Rhabdobacter</taxon>
    </lineage>
</organism>
<dbReference type="PROSITE" id="PS51186">
    <property type="entry name" value="GNAT"/>
    <property type="match status" value="1"/>
</dbReference>
<name>A0A840TS22_9BACT</name>
<dbReference type="Gene3D" id="3.40.630.30">
    <property type="match status" value="1"/>
</dbReference>
<comment type="caution">
    <text evidence="2">The sequence shown here is derived from an EMBL/GenBank/DDBJ whole genome shotgun (WGS) entry which is preliminary data.</text>
</comment>
<dbReference type="CDD" id="cd04301">
    <property type="entry name" value="NAT_SF"/>
    <property type="match status" value="1"/>
</dbReference>
<dbReference type="GO" id="GO:0016747">
    <property type="term" value="F:acyltransferase activity, transferring groups other than amino-acyl groups"/>
    <property type="evidence" value="ECO:0007669"/>
    <property type="project" value="InterPro"/>
</dbReference>
<gene>
    <name evidence="2" type="ORF">HNQ92_002505</name>
</gene>
<keyword evidence="3" id="KW-1185">Reference proteome</keyword>
<dbReference type="PANTHER" id="PTHR43617">
    <property type="entry name" value="L-AMINO ACID N-ACETYLTRANSFERASE"/>
    <property type="match status" value="1"/>
</dbReference>
<keyword evidence="2" id="KW-0808">Transferase</keyword>
<dbReference type="Pfam" id="PF13673">
    <property type="entry name" value="Acetyltransf_10"/>
    <property type="match status" value="1"/>
</dbReference>
<evidence type="ECO:0000259" key="1">
    <source>
        <dbReference type="PROSITE" id="PS51186"/>
    </source>
</evidence>
<dbReference type="SUPFAM" id="SSF55729">
    <property type="entry name" value="Acyl-CoA N-acyltransferases (Nat)"/>
    <property type="match status" value="1"/>
</dbReference>
<dbReference type="Proteomes" id="UP000557307">
    <property type="component" value="Unassembled WGS sequence"/>
</dbReference>
<evidence type="ECO:0000313" key="2">
    <source>
        <dbReference type="EMBL" id="MBB5284362.1"/>
    </source>
</evidence>
<dbReference type="PANTHER" id="PTHR43617:SF2">
    <property type="entry name" value="UPF0039 PROTEIN SLL0451"/>
    <property type="match status" value="1"/>
</dbReference>
<dbReference type="InterPro" id="IPR000182">
    <property type="entry name" value="GNAT_dom"/>
</dbReference>
<dbReference type="EMBL" id="JACHGF010000003">
    <property type="protein sequence ID" value="MBB5284362.1"/>
    <property type="molecule type" value="Genomic_DNA"/>
</dbReference>
<accession>A0A840TS22</accession>